<evidence type="ECO:0000313" key="2">
    <source>
        <dbReference type="EMBL" id="QCW99703.1"/>
    </source>
</evidence>
<dbReference type="Pfam" id="PF19572">
    <property type="entry name" value="PorV"/>
    <property type="match status" value="1"/>
</dbReference>
<dbReference type="NCBIfam" id="NF033709">
    <property type="entry name" value="PorV_fam"/>
    <property type="match status" value="1"/>
</dbReference>
<evidence type="ECO:0000259" key="1">
    <source>
        <dbReference type="Pfam" id="PF19572"/>
    </source>
</evidence>
<dbReference type="OrthoDB" id="9758448at2"/>
<reference evidence="2 3" key="1">
    <citation type="submission" date="2019-05" db="EMBL/GenBank/DDBJ databases">
        <title>Genome sequencing of F202Z8.</title>
        <authorList>
            <person name="Kwon Y.M."/>
        </authorList>
    </citation>
    <scope>NUCLEOTIDE SEQUENCE [LARGE SCALE GENOMIC DNA]</scope>
    <source>
        <strain evidence="2 3">F202Z8</strain>
    </source>
</reference>
<dbReference type="AlphaFoldDB" id="A0A5B7SSR3"/>
<keyword evidence="3" id="KW-1185">Reference proteome</keyword>
<gene>
    <name evidence="2" type="ORF">FGM00_06165</name>
</gene>
<proteinExistence type="predicted"/>
<name>A0A5B7SSR3_9FLAO</name>
<protein>
    <submittedName>
        <fullName evidence="2">PorV/PorQ family protein</fullName>
    </submittedName>
</protein>
<evidence type="ECO:0000313" key="3">
    <source>
        <dbReference type="Proteomes" id="UP000310017"/>
    </source>
</evidence>
<feature type="domain" description="Type IX secretion system protein PorV" evidence="1">
    <location>
        <begin position="18"/>
        <end position="250"/>
    </location>
</feature>
<dbReference type="KEGG" id="asag:FGM00_06165"/>
<dbReference type="InterPro" id="IPR045741">
    <property type="entry name" value="PorV"/>
</dbReference>
<dbReference type="RefSeq" id="WP_138852056.1">
    <property type="nucleotide sequence ID" value="NZ_CP040710.1"/>
</dbReference>
<organism evidence="2 3">
    <name type="scientific">Aggregatimonas sangjinii</name>
    <dbReference type="NCBI Taxonomy" id="2583587"/>
    <lineage>
        <taxon>Bacteria</taxon>
        <taxon>Pseudomonadati</taxon>
        <taxon>Bacteroidota</taxon>
        <taxon>Flavobacteriia</taxon>
        <taxon>Flavobacteriales</taxon>
        <taxon>Flavobacteriaceae</taxon>
        <taxon>Aggregatimonas</taxon>
    </lineage>
</organism>
<dbReference type="Proteomes" id="UP000310017">
    <property type="component" value="Chromosome"/>
</dbReference>
<dbReference type="Gene3D" id="2.40.160.60">
    <property type="entry name" value="Outer membrane protein transport protein (OMPP1/FadL/TodX)"/>
    <property type="match status" value="1"/>
</dbReference>
<dbReference type="EMBL" id="CP040710">
    <property type="protein sequence ID" value="QCW99703.1"/>
    <property type="molecule type" value="Genomic_DNA"/>
</dbReference>
<sequence length="350" mass="38584">MKIRVFVYLSLCYVGVSAQQQLVGTPRDGFLSIATDARAAAQGDIGVATATDAFSQFWNPSKYIFAAKKADVGITQIFADRDEFLAFSQLNLIFYNKVDDRSAYSLSVRNYAFSVNEFTEFASFYDTHEVAIAGSYALRLSDVFAMGVSGHFTSLKNKAPHLNGFGKTTATSLYGIDVSGFYNGNEIAYNKFNGRWRSGFNFSNLRGKSSNDRKNFEIYAPSTLKVGAGFDFIFNQDNQLGVTAEYKLLLDSYVENDDGEQLGFGLEGSVMAMGLEFIFKEKLSARTGYSHGINRPTDSFGALGGGFQSRYVDVDVALLIGLSQIENPIRNKLRLSLSLDLEEVFSNLGN</sequence>
<accession>A0A5B7SSR3</accession>